<feature type="coiled-coil region" evidence="1">
    <location>
        <begin position="59"/>
        <end position="86"/>
    </location>
</feature>
<gene>
    <name evidence="3" type="ORF">H8Z83_05550</name>
</gene>
<keyword evidence="2" id="KW-0812">Transmembrane</keyword>
<proteinExistence type="predicted"/>
<comment type="caution">
    <text evidence="3">The sequence shown here is derived from an EMBL/GenBank/DDBJ whole genome shotgun (WGS) entry which is preliminary data.</text>
</comment>
<evidence type="ECO:0000313" key="4">
    <source>
        <dbReference type="Proteomes" id="UP000620327"/>
    </source>
</evidence>
<feature type="transmembrane region" description="Helical" evidence="2">
    <location>
        <begin position="29"/>
        <end position="49"/>
    </location>
</feature>
<dbReference type="AlphaFoldDB" id="A0A923S6P5"/>
<reference evidence="3" key="1">
    <citation type="submission" date="2020-08" db="EMBL/GenBank/DDBJ databases">
        <title>Genome public.</title>
        <authorList>
            <person name="Liu C."/>
            <person name="Sun Q."/>
        </authorList>
    </citation>
    <scope>NUCLEOTIDE SEQUENCE</scope>
    <source>
        <strain evidence="3">BX15</strain>
    </source>
</reference>
<protein>
    <submittedName>
        <fullName evidence="3">Uncharacterized protein</fullName>
    </submittedName>
</protein>
<evidence type="ECO:0000313" key="3">
    <source>
        <dbReference type="EMBL" id="MBC5769791.1"/>
    </source>
</evidence>
<evidence type="ECO:0000256" key="1">
    <source>
        <dbReference type="SAM" id="Coils"/>
    </source>
</evidence>
<keyword evidence="4" id="KW-1185">Reference proteome</keyword>
<sequence length="155" mass="17201">MALLVFAILNVMCCYFCYFVGTQKGYNGPLCAFAGLFGSFLACLILLLMPDKASDTFNSTAYNREVSELRQQVKDLQKRITELEHSAAPADQPNAAVHTEQAKGEPITEISKPVRFPTRTSDTVICPGCGKRQQGNRNSCYACGLPFYYEDEPRP</sequence>
<dbReference type="EMBL" id="JACOQI010000003">
    <property type="protein sequence ID" value="MBC5769791.1"/>
    <property type="molecule type" value="Genomic_DNA"/>
</dbReference>
<dbReference type="RefSeq" id="WP_187014130.1">
    <property type="nucleotide sequence ID" value="NZ_JACOQI010000003.1"/>
</dbReference>
<keyword evidence="2" id="KW-1133">Transmembrane helix</keyword>
<evidence type="ECO:0000256" key="2">
    <source>
        <dbReference type="SAM" id="Phobius"/>
    </source>
</evidence>
<dbReference type="Proteomes" id="UP000620327">
    <property type="component" value="Unassembled WGS sequence"/>
</dbReference>
<keyword evidence="2" id="KW-0472">Membrane</keyword>
<keyword evidence="1" id="KW-0175">Coiled coil</keyword>
<name>A0A923S6P5_9FIRM</name>
<accession>A0A923S6P5</accession>
<organism evidence="3 4">
    <name type="scientific">Dysosmobacter segnis</name>
    <dbReference type="NCBI Taxonomy" id="2763042"/>
    <lineage>
        <taxon>Bacteria</taxon>
        <taxon>Bacillati</taxon>
        <taxon>Bacillota</taxon>
        <taxon>Clostridia</taxon>
        <taxon>Eubacteriales</taxon>
        <taxon>Oscillospiraceae</taxon>
        <taxon>Dysosmobacter</taxon>
    </lineage>
</organism>